<reference evidence="1" key="2">
    <citation type="journal article" date="2010" name="Science">
        <title>The genome of the Western clawed frog Xenopus tropicalis.</title>
        <authorList>
            <person name="Hellsten U."/>
            <person name="Harland R.M."/>
            <person name="Gilchrist M.J."/>
            <person name="Hendrix D."/>
            <person name="Jurka J."/>
            <person name="Kapitonov V."/>
            <person name="Ovcharenko I."/>
            <person name="Putnam N.H."/>
            <person name="Shu S."/>
            <person name="Taher L."/>
            <person name="Blitz I.L."/>
            <person name="Blumberg B."/>
            <person name="Dichmann D.S."/>
            <person name="Dubchak I."/>
            <person name="Amaya E."/>
            <person name="Detter J.C."/>
            <person name="Fletcher R."/>
            <person name="Gerhard D.S."/>
            <person name="Goodstein D."/>
            <person name="Graves T."/>
            <person name="Grigoriev I.V."/>
            <person name="Grimwood J."/>
            <person name="Kawashima T."/>
            <person name="Lindquist E."/>
            <person name="Lucas S.M."/>
            <person name="Mead P.E."/>
            <person name="Mitros T."/>
            <person name="Ogino H."/>
            <person name="Ohta Y."/>
            <person name="Poliakov A.V."/>
            <person name="Pollet N."/>
            <person name="Robert J."/>
            <person name="Salamov A."/>
            <person name="Sater A.K."/>
            <person name="Schmutz J."/>
            <person name="Terry A."/>
            <person name="Vize P.D."/>
            <person name="Warren W.C."/>
            <person name="Wells D."/>
            <person name="Wills A."/>
            <person name="Wilson R.K."/>
            <person name="Zimmerman L.B."/>
            <person name="Zorn A.M."/>
            <person name="Grainger R."/>
            <person name="Grammer T."/>
            <person name="Khokha M.K."/>
            <person name="Richardson P.M."/>
            <person name="Rokhsar D.S."/>
        </authorList>
    </citation>
    <scope>NUCLEOTIDE SEQUENCE [LARGE SCALE GENOMIC DNA]</scope>
    <source>
        <strain evidence="1">Nigerian</strain>
    </source>
</reference>
<evidence type="ECO:0000313" key="1">
    <source>
        <dbReference type="EMBL" id="OCA14608.1"/>
    </source>
</evidence>
<sequence>MAAVGQGPAPRRNMVTSVAGRPYIRCVRAACYFPSCRALPSVQPLPERPLCNAMPGFNDRDRARDRG</sequence>
<dbReference type="AlphaFoldDB" id="A0A1B8XVB9"/>
<gene>
    <name evidence="1" type="ORF">XENTR_v900263351mg</name>
</gene>
<protein>
    <submittedName>
        <fullName evidence="1">Uncharacterized protein</fullName>
    </submittedName>
</protein>
<name>A0A1B8XVB9_XENTR</name>
<accession>A0A1B8XVB9</accession>
<proteinExistence type="predicted"/>
<dbReference type="EMBL" id="KV461407">
    <property type="protein sequence ID" value="OCA14608.1"/>
    <property type="molecule type" value="Genomic_DNA"/>
</dbReference>
<organism evidence="1">
    <name type="scientific">Xenopus tropicalis</name>
    <name type="common">Western clawed frog</name>
    <name type="synonym">Silurana tropicalis</name>
    <dbReference type="NCBI Taxonomy" id="8364"/>
    <lineage>
        <taxon>Eukaryota</taxon>
        <taxon>Metazoa</taxon>
        <taxon>Chordata</taxon>
        <taxon>Craniata</taxon>
        <taxon>Vertebrata</taxon>
        <taxon>Euteleostomi</taxon>
        <taxon>Amphibia</taxon>
        <taxon>Batrachia</taxon>
        <taxon>Anura</taxon>
        <taxon>Pipoidea</taxon>
        <taxon>Pipidae</taxon>
        <taxon>Xenopodinae</taxon>
        <taxon>Xenopus</taxon>
        <taxon>Silurana</taxon>
    </lineage>
</organism>
<reference evidence="1" key="3">
    <citation type="submission" date="2016-05" db="EMBL/GenBank/DDBJ databases">
        <title>WGS assembly of Xenopus tropicalis.</title>
        <authorList>
            <person name="Sessions A."/>
            <person name="Jenkins J."/>
            <person name="Mitros T."/>
            <person name="Lyons J.T."/>
            <person name="Dichmann D.S."/>
            <person name="Robert J."/>
            <person name="Harland R.M."/>
            <person name="Rokhsar D.S."/>
        </authorList>
    </citation>
    <scope>NUCLEOTIDE SEQUENCE</scope>
    <source>
        <strain evidence="1">Nigerian</strain>
    </source>
</reference>
<reference evidence="1" key="1">
    <citation type="submission" date="2009-11" db="EMBL/GenBank/DDBJ databases">
        <authorList>
            <consortium name="US DOE Joint Genome Institute (JGI-PGF)"/>
            <person name="Ottilar R."/>
            <person name="Schmutz J."/>
            <person name="Salamov A."/>
            <person name="Cheng J.F."/>
            <person name="Lucas S."/>
            <person name="Pitluck S."/>
            <person name="Gundlach H."/>
            <person name="Guo Y."/>
            <person name="Haberer G."/>
            <person name="Nasrallah J."/>
            <person name="Mayer K.F.X."/>
            <person name="van de Peer Y."/>
            <person name="Weigel D."/>
            <person name="Grigoriev I.V."/>
        </authorList>
    </citation>
    <scope>NUCLEOTIDE SEQUENCE</scope>
    <source>
        <strain evidence="1">Nigerian</strain>
    </source>
</reference>
<feature type="non-terminal residue" evidence="1">
    <location>
        <position position="67"/>
    </location>
</feature>